<dbReference type="NCBIfam" id="NF000755">
    <property type="entry name" value="PRK00046.1"/>
    <property type="match status" value="1"/>
</dbReference>
<dbReference type="SUPFAM" id="SSF56194">
    <property type="entry name" value="Uridine diphospho-N-Acetylenolpyruvylglucosamine reductase, MurB, C-terminal domain"/>
    <property type="match status" value="1"/>
</dbReference>
<proteinExistence type="inferred from homology"/>
<evidence type="ECO:0000256" key="9">
    <source>
        <dbReference type="ARBA" id="ARBA00022630"/>
    </source>
</evidence>
<keyword evidence="8 19" id="KW-0132">Cell division</keyword>
<dbReference type="NCBIfam" id="TIGR00179">
    <property type="entry name" value="murB"/>
    <property type="match status" value="1"/>
</dbReference>
<dbReference type="Proteomes" id="UP001142175">
    <property type="component" value="Unassembled WGS sequence"/>
</dbReference>
<comment type="catalytic activity">
    <reaction evidence="18 19">
        <text>UDP-N-acetyl-alpha-D-muramate + NADP(+) = UDP-N-acetyl-3-O-(1-carboxyvinyl)-alpha-D-glucosamine + NADPH + H(+)</text>
        <dbReference type="Rhea" id="RHEA:12248"/>
        <dbReference type="ChEBI" id="CHEBI:15378"/>
        <dbReference type="ChEBI" id="CHEBI:57783"/>
        <dbReference type="ChEBI" id="CHEBI:58349"/>
        <dbReference type="ChEBI" id="CHEBI:68483"/>
        <dbReference type="ChEBI" id="CHEBI:70757"/>
        <dbReference type="EC" id="1.3.1.98"/>
    </reaction>
</comment>
<comment type="pathway">
    <text evidence="4 19">Cell wall biogenesis; peptidoglycan biosynthesis.</text>
</comment>
<evidence type="ECO:0000256" key="12">
    <source>
        <dbReference type="ARBA" id="ARBA00022960"/>
    </source>
</evidence>
<feature type="active site" evidence="19">
    <location>
        <position position="164"/>
    </location>
</feature>
<evidence type="ECO:0000256" key="5">
    <source>
        <dbReference type="ARBA" id="ARBA00012518"/>
    </source>
</evidence>
<dbReference type="PANTHER" id="PTHR21071:SF4">
    <property type="entry name" value="UDP-N-ACETYLENOLPYRUVOYLGLUCOSAMINE REDUCTASE"/>
    <property type="match status" value="1"/>
</dbReference>
<keyword evidence="9 19" id="KW-0285">Flavoprotein</keyword>
<keyword evidence="10 19" id="KW-0274">FAD</keyword>
<dbReference type="GO" id="GO:0051301">
    <property type="term" value="P:cell division"/>
    <property type="evidence" value="ECO:0007669"/>
    <property type="project" value="UniProtKB-KW"/>
</dbReference>
<feature type="active site" description="Proton donor" evidence="19">
    <location>
        <position position="238"/>
    </location>
</feature>
<dbReference type="EC" id="1.3.1.98" evidence="5 19"/>
<feature type="domain" description="FAD-binding PCMH-type" evidence="20">
    <location>
        <begin position="16"/>
        <end position="188"/>
    </location>
</feature>
<evidence type="ECO:0000259" key="20">
    <source>
        <dbReference type="PROSITE" id="PS51387"/>
    </source>
</evidence>
<reference evidence="21" key="1">
    <citation type="submission" date="2022-08" db="EMBL/GenBank/DDBJ databases">
        <authorList>
            <person name="Zhang D."/>
        </authorList>
    </citation>
    <scope>NUCLEOTIDE SEQUENCE</scope>
    <source>
        <strain evidence="21">XJ19-11</strain>
    </source>
</reference>
<evidence type="ECO:0000256" key="3">
    <source>
        <dbReference type="ARBA" id="ARBA00004496"/>
    </source>
</evidence>
<dbReference type="InterPro" id="IPR036318">
    <property type="entry name" value="FAD-bd_PCMH-like_sf"/>
</dbReference>
<keyword evidence="12 19" id="KW-0133">Cell shape</keyword>
<comment type="cofactor">
    <cofactor evidence="1 19">
        <name>FAD</name>
        <dbReference type="ChEBI" id="CHEBI:57692"/>
    </cofactor>
</comment>
<gene>
    <name evidence="19 21" type="primary">murB</name>
    <name evidence="21" type="ORF">NU887_20305</name>
</gene>
<comment type="caution">
    <text evidence="21">The sequence shown here is derived from an EMBL/GenBank/DDBJ whole genome shotgun (WGS) entry which is preliminary data.</text>
</comment>
<dbReference type="RefSeq" id="WP_258425225.1">
    <property type="nucleotide sequence ID" value="NZ_JANSUY010000029.1"/>
</dbReference>
<dbReference type="Gene3D" id="3.90.78.10">
    <property type="entry name" value="UDP-N-acetylenolpyruvoylglucosamine reductase, C-terminal domain"/>
    <property type="match status" value="1"/>
</dbReference>
<dbReference type="InterPro" id="IPR006094">
    <property type="entry name" value="Oxid_FAD_bind_N"/>
</dbReference>
<keyword evidence="14 19" id="KW-0560">Oxidoreductase</keyword>
<evidence type="ECO:0000256" key="7">
    <source>
        <dbReference type="ARBA" id="ARBA00022490"/>
    </source>
</evidence>
<dbReference type="GO" id="GO:0008360">
    <property type="term" value="P:regulation of cell shape"/>
    <property type="evidence" value="ECO:0007669"/>
    <property type="project" value="UniProtKB-KW"/>
</dbReference>
<dbReference type="GO" id="GO:0071949">
    <property type="term" value="F:FAD binding"/>
    <property type="evidence" value="ECO:0007669"/>
    <property type="project" value="InterPro"/>
</dbReference>
<evidence type="ECO:0000256" key="18">
    <source>
        <dbReference type="ARBA" id="ARBA00048914"/>
    </source>
</evidence>
<dbReference type="Gene3D" id="3.30.43.10">
    <property type="entry name" value="Uridine Diphospho-n-acetylenolpyruvylglucosamine Reductase, domain 2"/>
    <property type="match status" value="1"/>
</dbReference>
<dbReference type="InterPro" id="IPR016169">
    <property type="entry name" value="FAD-bd_PCMH_sub2"/>
</dbReference>
<evidence type="ECO:0000313" key="21">
    <source>
        <dbReference type="EMBL" id="MCR9017390.1"/>
    </source>
</evidence>
<evidence type="ECO:0000256" key="2">
    <source>
        <dbReference type="ARBA" id="ARBA00003921"/>
    </source>
</evidence>
<organism evidence="21 22">
    <name type="scientific">Aquiflexum gelatinilyticum</name>
    <dbReference type="NCBI Taxonomy" id="2961943"/>
    <lineage>
        <taxon>Bacteria</taxon>
        <taxon>Pseudomonadati</taxon>
        <taxon>Bacteroidota</taxon>
        <taxon>Cytophagia</taxon>
        <taxon>Cytophagales</taxon>
        <taxon>Cyclobacteriaceae</taxon>
        <taxon>Aquiflexum</taxon>
    </lineage>
</organism>
<evidence type="ECO:0000256" key="14">
    <source>
        <dbReference type="ARBA" id="ARBA00023002"/>
    </source>
</evidence>
<comment type="subcellular location">
    <subcellularLocation>
        <location evidence="3 19">Cytoplasm</location>
    </subcellularLocation>
</comment>
<dbReference type="Pfam" id="PF02873">
    <property type="entry name" value="MurB_C"/>
    <property type="match status" value="1"/>
</dbReference>
<dbReference type="GO" id="GO:0071555">
    <property type="term" value="P:cell wall organization"/>
    <property type="evidence" value="ECO:0007669"/>
    <property type="project" value="UniProtKB-KW"/>
</dbReference>
<dbReference type="PANTHER" id="PTHR21071">
    <property type="entry name" value="UDP-N-ACETYLENOLPYRUVOYLGLUCOSAMINE REDUCTASE"/>
    <property type="match status" value="1"/>
</dbReference>
<evidence type="ECO:0000256" key="10">
    <source>
        <dbReference type="ARBA" id="ARBA00022827"/>
    </source>
</evidence>
<feature type="active site" evidence="19">
    <location>
        <position position="333"/>
    </location>
</feature>
<comment type="similarity">
    <text evidence="19">Belongs to the MurB family.</text>
</comment>
<dbReference type="InterPro" id="IPR016167">
    <property type="entry name" value="FAD-bd_PCMH_sub1"/>
</dbReference>
<keyword evidence="13 19" id="KW-0573">Peptidoglycan synthesis</keyword>
<evidence type="ECO:0000256" key="8">
    <source>
        <dbReference type="ARBA" id="ARBA00022618"/>
    </source>
</evidence>
<dbReference type="HAMAP" id="MF_00037">
    <property type="entry name" value="MurB"/>
    <property type="match status" value="1"/>
</dbReference>
<dbReference type="AlphaFoldDB" id="A0A9X2T4J8"/>
<evidence type="ECO:0000256" key="19">
    <source>
        <dbReference type="HAMAP-Rule" id="MF_00037"/>
    </source>
</evidence>
<dbReference type="InterPro" id="IPR036635">
    <property type="entry name" value="MurB_C_sf"/>
</dbReference>
<sequence length="337" mass="37694">MNIQENISLLPFNTFGIDKNARFFAVATSTEEVKQLIQKSKEMNVPLFILGGGSNILLTKNLEALVMKIEIKGFELIEEDENGVLVKVGAGESWHEFVLYCIQKNWGGVENLSLIPGTVGASPMQNIGAYGIEIKEVFDHLEAINRNTNEVRKFYSEECKFGYRESVFKNDLKEQYVITHVVFRLSKSPVIHAEYGAIRQTLKEKGIESPTIKDISDAVIDIRRSKLPDPAHIGNAGSFFKNPTVPVSIFENIKSEFPNVPGFPNEEGVKIPAAWLIEQTGWKGKKFGNIGVHQFQPLVLVNYGGGEGNDIKELSLRIQESVLNKFNVPLQPEVNFL</sequence>
<evidence type="ECO:0000256" key="15">
    <source>
        <dbReference type="ARBA" id="ARBA00023306"/>
    </source>
</evidence>
<dbReference type="InterPro" id="IPR016166">
    <property type="entry name" value="FAD-bd_PCMH"/>
</dbReference>
<evidence type="ECO:0000256" key="11">
    <source>
        <dbReference type="ARBA" id="ARBA00022857"/>
    </source>
</evidence>
<dbReference type="GO" id="GO:0009252">
    <property type="term" value="P:peptidoglycan biosynthetic process"/>
    <property type="evidence" value="ECO:0007669"/>
    <property type="project" value="UniProtKB-UniRule"/>
</dbReference>
<dbReference type="Gene3D" id="3.30.465.10">
    <property type="match status" value="1"/>
</dbReference>
<keyword evidence="15 19" id="KW-0131">Cell cycle</keyword>
<keyword evidence="22" id="KW-1185">Reference proteome</keyword>
<dbReference type="GO" id="GO:0005829">
    <property type="term" value="C:cytosol"/>
    <property type="evidence" value="ECO:0007669"/>
    <property type="project" value="TreeGrafter"/>
</dbReference>
<keyword evidence="16 19" id="KW-0961">Cell wall biogenesis/degradation</keyword>
<evidence type="ECO:0000256" key="13">
    <source>
        <dbReference type="ARBA" id="ARBA00022984"/>
    </source>
</evidence>
<keyword evidence="11 19" id="KW-0521">NADP</keyword>
<dbReference type="Pfam" id="PF01565">
    <property type="entry name" value="FAD_binding_4"/>
    <property type="match status" value="1"/>
</dbReference>
<protein>
    <recommendedName>
        <fullName evidence="6 19">UDP-N-acetylenolpyruvoylglucosamine reductase</fullName>
        <ecNumber evidence="5 19">1.3.1.98</ecNumber>
    </recommendedName>
    <alternativeName>
        <fullName evidence="17 19">UDP-N-acetylmuramate dehydrogenase</fullName>
    </alternativeName>
</protein>
<evidence type="ECO:0000256" key="6">
    <source>
        <dbReference type="ARBA" id="ARBA00015188"/>
    </source>
</evidence>
<evidence type="ECO:0000256" key="17">
    <source>
        <dbReference type="ARBA" id="ARBA00031026"/>
    </source>
</evidence>
<dbReference type="PROSITE" id="PS51387">
    <property type="entry name" value="FAD_PCMH"/>
    <property type="match status" value="1"/>
</dbReference>
<dbReference type="SUPFAM" id="SSF56176">
    <property type="entry name" value="FAD-binding/transporter-associated domain-like"/>
    <property type="match status" value="1"/>
</dbReference>
<dbReference type="InterPro" id="IPR003170">
    <property type="entry name" value="MurB"/>
</dbReference>
<evidence type="ECO:0000256" key="1">
    <source>
        <dbReference type="ARBA" id="ARBA00001974"/>
    </source>
</evidence>
<dbReference type="GO" id="GO:0008762">
    <property type="term" value="F:UDP-N-acetylmuramate dehydrogenase activity"/>
    <property type="evidence" value="ECO:0007669"/>
    <property type="project" value="UniProtKB-UniRule"/>
</dbReference>
<comment type="function">
    <text evidence="2 19">Cell wall formation.</text>
</comment>
<dbReference type="EMBL" id="JANSUY010000029">
    <property type="protein sequence ID" value="MCR9017390.1"/>
    <property type="molecule type" value="Genomic_DNA"/>
</dbReference>
<dbReference type="InterPro" id="IPR011601">
    <property type="entry name" value="MurB_C"/>
</dbReference>
<accession>A0A9X2T4J8</accession>
<keyword evidence="7 19" id="KW-0963">Cytoplasm</keyword>
<evidence type="ECO:0000256" key="4">
    <source>
        <dbReference type="ARBA" id="ARBA00004752"/>
    </source>
</evidence>
<evidence type="ECO:0000256" key="16">
    <source>
        <dbReference type="ARBA" id="ARBA00023316"/>
    </source>
</evidence>
<evidence type="ECO:0000313" key="22">
    <source>
        <dbReference type="Proteomes" id="UP001142175"/>
    </source>
</evidence>
<name>A0A9X2T4J8_9BACT</name>